<feature type="domain" description="Misato Segment II tubulin-like" evidence="1">
    <location>
        <begin position="5"/>
        <end position="104"/>
    </location>
</feature>
<evidence type="ECO:0000259" key="1">
    <source>
        <dbReference type="Pfam" id="PF10644"/>
    </source>
</evidence>
<dbReference type="PANTHER" id="PTHR13391">
    <property type="entry name" value="MITOCHONDRIAL DISTRIBUTION REGULATOR MISATO"/>
    <property type="match status" value="1"/>
</dbReference>
<evidence type="ECO:0000313" key="3">
    <source>
        <dbReference type="Proteomes" id="UP001188597"/>
    </source>
</evidence>
<dbReference type="Pfam" id="PF10644">
    <property type="entry name" value="Misat_Tub_SegII"/>
    <property type="match status" value="1"/>
</dbReference>
<gene>
    <name evidence="2" type="ORF">RJ639_042872</name>
</gene>
<dbReference type="GO" id="GO:0007005">
    <property type="term" value="P:mitochondrion organization"/>
    <property type="evidence" value="ECO:0007669"/>
    <property type="project" value="InterPro"/>
</dbReference>
<keyword evidence="3" id="KW-1185">Reference proteome</keyword>
<dbReference type="InterPro" id="IPR036525">
    <property type="entry name" value="Tubulin/FtsZ_GTPase_sf"/>
</dbReference>
<protein>
    <recommendedName>
        <fullName evidence="1">Misato Segment II tubulin-like domain-containing protein</fullName>
    </recommendedName>
</protein>
<dbReference type="EMBL" id="JAVXUP010000625">
    <property type="protein sequence ID" value="KAK3023982.1"/>
    <property type="molecule type" value="Genomic_DNA"/>
</dbReference>
<reference evidence="2" key="1">
    <citation type="submission" date="2022-12" db="EMBL/GenBank/DDBJ databases">
        <title>Draft genome assemblies for two species of Escallonia (Escalloniales).</title>
        <authorList>
            <person name="Chanderbali A."/>
            <person name="Dervinis C."/>
            <person name="Anghel I."/>
            <person name="Soltis D."/>
            <person name="Soltis P."/>
            <person name="Zapata F."/>
        </authorList>
    </citation>
    <scope>NUCLEOTIDE SEQUENCE</scope>
    <source>
        <strain evidence="2">UCBG64.0493</strain>
        <tissue evidence="2">Leaf</tissue>
    </source>
</reference>
<dbReference type="GO" id="GO:0005737">
    <property type="term" value="C:cytoplasm"/>
    <property type="evidence" value="ECO:0007669"/>
    <property type="project" value="TreeGrafter"/>
</dbReference>
<dbReference type="AlphaFoldDB" id="A0AA88WAI7"/>
<feature type="non-terminal residue" evidence="2">
    <location>
        <position position="700"/>
    </location>
</feature>
<dbReference type="InterPro" id="IPR049942">
    <property type="entry name" value="DML1/Misato"/>
</dbReference>
<dbReference type="PANTHER" id="PTHR13391:SF0">
    <property type="entry name" value="PROTEIN MISATO HOMOLOG 1"/>
    <property type="match status" value="1"/>
</dbReference>
<name>A0AA88WAI7_9ASTE</name>
<dbReference type="SUPFAM" id="SSF52490">
    <property type="entry name" value="Tubulin nucleotide-binding domain-like"/>
    <property type="match status" value="1"/>
</dbReference>
<proteinExistence type="predicted"/>
<dbReference type="CDD" id="cd06060">
    <property type="entry name" value="misato"/>
    <property type="match status" value="1"/>
</dbReference>
<organism evidence="2 3">
    <name type="scientific">Escallonia herrerae</name>
    <dbReference type="NCBI Taxonomy" id="1293975"/>
    <lineage>
        <taxon>Eukaryota</taxon>
        <taxon>Viridiplantae</taxon>
        <taxon>Streptophyta</taxon>
        <taxon>Embryophyta</taxon>
        <taxon>Tracheophyta</taxon>
        <taxon>Spermatophyta</taxon>
        <taxon>Magnoliopsida</taxon>
        <taxon>eudicotyledons</taxon>
        <taxon>Gunneridae</taxon>
        <taxon>Pentapetalae</taxon>
        <taxon>asterids</taxon>
        <taxon>campanulids</taxon>
        <taxon>Escalloniales</taxon>
        <taxon>Escalloniaceae</taxon>
        <taxon>Escallonia</taxon>
    </lineage>
</organism>
<comment type="caution">
    <text evidence="2">The sequence shown here is derived from an EMBL/GenBank/DDBJ whole genome shotgun (WGS) entry which is preliminary data.</text>
</comment>
<accession>A0AA88WAI7</accession>
<dbReference type="Gene3D" id="3.40.50.1440">
    <property type="entry name" value="Tubulin/FtsZ, GTPase domain"/>
    <property type="match status" value="1"/>
</dbReference>
<dbReference type="Proteomes" id="UP001188597">
    <property type="component" value="Unassembled WGS sequence"/>
</dbReference>
<sequence>ERSMREIVTLRVGTYANFIGSHFWNFQTYSASFLSASIVQGILTYTPRLVSVDFQGSLGSMSSRGTLYRNIPSGPSDVVTWTGNVSIHASEPRKKNLFLQSLDEDEPERVHNEPQSKVPDKDIVESLENDVQFWTDYSKVHYHPQSLYELNGQCMDSQEFNNYGIGRDAFSRDGLLGIQFMVDNTGGFSGVAAEFLESIADEFTNVPVLLYAVLAPESYTNARGQKQTISRTLHDAVSFSRLSSLSKLIVPVGLPSLSRSDASRFLCIKDEKPYHSSAVYASEIHSISLPFRMKQLGPTGESCCGSGAMDVYEVIQMLAGQARQNRVTILDVAMPAPSLSGKQAAKFLLGNLQPLTPETAEDMEDLQAVESMSIHGVLGHGGGRLWNARLRRDFYDWEQESVQRFMDRLAESDLGTFGGLRRKGSYPTRYEILCVGLEKGRDGPRAKLTSNLLISQTTNETIIYHGSRCVAEQTEVLPLILELGKGSRKTRVDLVVGRCVPWDRGAWTIICSDGRFGWFVRIGDEERSREACHIMEQSTRSSIVYYFHPCTGGHQASFSEVKDSLEAAYEQAITRPMFSHLSVTTCPLPIPLPFPSIFGNLVGEHGELLSSPNRGSLSRGSLDVESIPMAARLRSSSAVLPFLENRLANLRKYGLERGALGAGLARSWGFEKEELDDMGEVLSKMVVTLDPRSQASSGSD</sequence>
<evidence type="ECO:0000313" key="2">
    <source>
        <dbReference type="EMBL" id="KAK3023982.1"/>
    </source>
</evidence>
<dbReference type="InterPro" id="IPR019605">
    <property type="entry name" value="Misato_II_tubulin-like"/>
</dbReference>